<dbReference type="SUPFAM" id="SSF54928">
    <property type="entry name" value="RNA-binding domain, RBD"/>
    <property type="match status" value="1"/>
</dbReference>
<gene>
    <name evidence="4" type="ORF">BCV69DRAFT_239908</name>
</gene>
<name>A0A316U7A9_9BASI</name>
<dbReference type="SMART" id="SM00360">
    <property type="entry name" value="RRM"/>
    <property type="match status" value="1"/>
</dbReference>
<dbReference type="OrthoDB" id="439808at2759"/>
<organism evidence="4 5">
    <name type="scientific">Pseudomicrostroma glucosiphilum</name>
    <dbReference type="NCBI Taxonomy" id="1684307"/>
    <lineage>
        <taxon>Eukaryota</taxon>
        <taxon>Fungi</taxon>
        <taxon>Dikarya</taxon>
        <taxon>Basidiomycota</taxon>
        <taxon>Ustilaginomycotina</taxon>
        <taxon>Exobasidiomycetes</taxon>
        <taxon>Microstromatales</taxon>
        <taxon>Microstromatales incertae sedis</taxon>
        <taxon>Pseudomicrostroma</taxon>
    </lineage>
</organism>
<feature type="domain" description="RRM" evidence="3">
    <location>
        <begin position="1"/>
        <end position="77"/>
    </location>
</feature>
<reference evidence="4 5" key="1">
    <citation type="journal article" date="2018" name="Mol. Biol. Evol.">
        <title>Broad Genomic Sampling Reveals a Smut Pathogenic Ancestry of the Fungal Clade Ustilaginomycotina.</title>
        <authorList>
            <person name="Kijpornyongpan T."/>
            <person name="Mondo S.J."/>
            <person name="Barry K."/>
            <person name="Sandor L."/>
            <person name="Lee J."/>
            <person name="Lipzen A."/>
            <person name="Pangilinan J."/>
            <person name="LaButti K."/>
            <person name="Hainaut M."/>
            <person name="Henrissat B."/>
            <person name="Grigoriev I.V."/>
            <person name="Spatafora J.W."/>
            <person name="Aime M.C."/>
        </authorList>
    </citation>
    <scope>NUCLEOTIDE SEQUENCE [LARGE SCALE GENOMIC DNA]</scope>
    <source>
        <strain evidence="4 5">MCA 4718</strain>
    </source>
</reference>
<dbReference type="Proteomes" id="UP000245942">
    <property type="component" value="Unassembled WGS sequence"/>
</dbReference>
<dbReference type="STRING" id="1684307.A0A316U7A9"/>
<dbReference type="GO" id="GO:0003723">
    <property type="term" value="F:RNA binding"/>
    <property type="evidence" value="ECO:0007669"/>
    <property type="project" value="UniProtKB-UniRule"/>
</dbReference>
<keyword evidence="5" id="KW-1185">Reference proteome</keyword>
<dbReference type="CDD" id="cd00590">
    <property type="entry name" value="RRM_SF"/>
    <property type="match status" value="1"/>
</dbReference>
<feature type="non-terminal residue" evidence="4">
    <location>
        <position position="1"/>
    </location>
</feature>
<dbReference type="EMBL" id="KZ819328">
    <property type="protein sequence ID" value="PWN20331.1"/>
    <property type="molecule type" value="Genomic_DNA"/>
</dbReference>
<evidence type="ECO:0000256" key="2">
    <source>
        <dbReference type="PROSITE-ProRule" id="PRU00176"/>
    </source>
</evidence>
<evidence type="ECO:0000256" key="1">
    <source>
        <dbReference type="ARBA" id="ARBA00022884"/>
    </source>
</evidence>
<evidence type="ECO:0000313" key="5">
    <source>
        <dbReference type="Proteomes" id="UP000245942"/>
    </source>
</evidence>
<dbReference type="PROSITE" id="PS50102">
    <property type="entry name" value="RRM"/>
    <property type="match status" value="1"/>
</dbReference>
<dbReference type="Gene3D" id="3.30.70.330">
    <property type="match status" value="1"/>
</dbReference>
<sequence length="86" mass="9207">LFAGGLPYSLSVDELREAFTPYGNILRVAIPKDPETGESRGFGYVEFDSQDSAHSAMEALSGQELGGRTMRLDYALPRGHSNGDGG</sequence>
<protein>
    <submittedName>
        <fullName evidence="4">RNA-binding region RNP-1</fullName>
    </submittedName>
</protein>
<dbReference type="InterPro" id="IPR000504">
    <property type="entry name" value="RRM_dom"/>
</dbReference>
<dbReference type="InterPro" id="IPR052462">
    <property type="entry name" value="SLIRP/GR-RBP-like"/>
</dbReference>
<dbReference type="InterPro" id="IPR035979">
    <property type="entry name" value="RBD_domain_sf"/>
</dbReference>
<evidence type="ECO:0000313" key="4">
    <source>
        <dbReference type="EMBL" id="PWN20331.1"/>
    </source>
</evidence>
<evidence type="ECO:0000259" key="3">
    <source>
        <dbReference type="PROSITE" id="PS50102"/>
    </source>
</evidence>
<dbReference type="InterPro" id="IPR012677">
    <property type="entry name" value="Nucleotide-bd_a/b_plait_sf"/>
</dbReference>
<dbReference type="AlphaFoldDB" id="A0A316U7A9"/>
<dbReference type="RefSeq" id="XP_025347491.1">
    <property type="nucleotide sequence ID" value="XM_025489986.1"/>
</dbReference>
<proteinExistence type="predicted"/>
<feature type="non-terminal residue" evidence="4">
    <location>
        <position position="86"/>
    </location>
</feature>
<dbReference type="PANTHER" id="PTHR48027">
    <property type="entry name" value="HETEROGENEOUS NUCLEAR RIBONUCLEOPROTEIN 87F-RELATED"/>
    <property type="match status" value="1"/>
</dbReference>
<keyword evidence="1 2" id="KW-0694">RNA-binding</keyword>
<dbReference type="GeneID" id="37011720"/>
<dbReference type="Pfam" id="PF00076">
    <property type="entry name" value="RRM_1"/>
    <property type="match status" value="1"/>
</dbReference>
<accession>A0A316U7A9</accession>